<proteinExistence type="predicted"/>
<keyword evidence="2" id="KW-1185">Reference proteome</keyword>
<protein>
    <submittedName>
        <fullName evidence="1">Uncharacterized protein</fullName>
    </submittedName>
</protein>
<gene>
    <name evidence="1" type="ORF">BpHYR1_041381</name>
</gene>
<comment type="caution">
    <text evidence="1">The sequence shown here is derived from an EMBL/GenBank/DDBJ whole genome shotgun (WGS) entry which is preliminary data.</text>
</comment>
<sequence length="115" mass="13203">MEEADEADEGDDEANSWRWTETHSLLDLCKSVDWDLFVIRLFHSNCCSNLASPSEPNWLGWLIQFEGNLNLETMASLNHSHLSSIPFCLSKKQENPKNSIRWMHHLAQLALGHLV</sequence>
<reference evidence="1 2" key="1">
    <citation type="journal article" date="2018" name="Sci. Rep.">
        <title>Genomic signatures of local adaptation to the degree of environmental predictability in rotifers.</title>
        <authorList>
            <person name="Franch-Gras L."/>
            <person name="Hahn C."/>
            <person name="Garcia-Roger E.M."/>
            <person name="Carmona M.J."/>
            <person name="Serra M."/>
            <person name="Gomez A."/>
        </authorList>
    </citation>
    <scope>NUCLEOTIDE SEQUENCE [LARGE SCALE GENOMIC DNA]</scope>
    <source>
        <strain evidence="1">HYR1</strain>
    </source>
</reference>
<organism evidence="1 2">
    <name type="scientific">Brachionus plicatilis</name>
    <name type="common">Marine rotifer</name>
    <name type="synonym">Brachionus muelleri</name>
    <dbReference type="NCBI Taxonomy" id="10195"/>
    <lineage>
        <taxon>Eukaryota</taxon>
        <taxon>Metazoa</taxon>
        <taxon>Spiralia</taxon>
        <taxon>Gnathifera</taxon>
        <taxon>Rotifera</taxon>
        <taxon>Eurotatoria</taxon>
        <taxon>Monogononta</taxon>
        <taxon>Pseudotrocha</taxon>
        <taxon>Ploima</taxon>
        <taxon>Brachionidae</taxon>
        <taxon>Brachionus</taxon>
    </lineage>
</organism>
<name>A0A3M7SLR2_BRAPC</name>
<evidence type="ECO:0000313" key="2">
    <source>
        <dbReference type="Proteomes" id="UP000276133"/>
    </source>
</evidence>
<accession>A0A3M7SLR2</accession>
<dbReference type="EMBL" id="REGN01001171">
    <property type="protein sequence ID" value="RNA36547.1"/>
    <property type="molecule type" value="Genomic_DNA"/>
</dbReference>
<dbReference type="Proteomes" id="UP000276133">
    <property type="component" value="Unassembled WGS sequence"/>
</dbReference>
<dbReference type="AlphaFoldDB" id="A0A3M7SLR2"/>
<evidence type="ECO:0000313" key="1">
    <source>
        <dbReference type="EMBL" id="RNA36547.1"/>
    </source>
</evidence>